<reference evidence="2 3" key="1">
    <citation type="submission" date="2024-04" db="EMBL/GenBank/DDBJ databases">
        <title>Tritrichomonas musculus Genome.</title>
        <authorList>
            <person name="Alves-Ferreira E."/>
            <person name="Grigg M."/>
            <person name="Lorenzi H."/>
            <person name="Galac M."/>
        </authorList>
    </citation>
    <scope>NUCLEOTIDE SEQUENCE [LARGE SCALE GENOMIC DNA]</scope>
    <source>
        <strain evidence="2 3">EAF2021</strain>
    </source>
</reference>
<feature type="compositionally biased region" description="Low complexity" evidence="1">
    <location>
        <begin position="12"/>
        <end position="23"/>
    </location>
</feature>
<evidence type="ECO:0008006" key="4">
    <source>
        <dbReference type="Google" id="ProtNLM"/>
    </source>
</evidence>
<proteinExistence type="predicted"/>
<dbReference type="EMBL" id="JAPFFF010000005">
    <property type="protein sequence ID" value="KAK8888659.1"/>
    <property type="molecule type" value="Genomic_DNA"/>
</dbReference>
<accession>A0ABR2KC00</accession>
<dbReference type="Proteomes" id="UP001470230">
    <property type="component" value="Unassembled WGS sequence"/>
</dbReference>
<evidence type="ECO:0000313" key="3">
    <source>
        <dbReference type="Proteomes" id="UP001470230"/>
    </source>
</evidence>
<name>A0ABR2KC00_9EUKA</name>
<gene>
    <name evidence="2" type="ORF">M9Y10_033391</name>
</gene>
<feature type="compositionally biased region" description="Basic and acidic residues" evidence="1">
    <location>
        <begin position="175"/>
        <end position="193"/>
    </location>
</feature>
<evidence type="ECO:0000256" key="1">
    <source>
        <dbReference type="SAM" id="MobiDB-lite"/>
    </source>
</evidence>
<feature type="region of interest" description="Disordered" evidence="1">
    <location>
        <begin position="1"/>
        <end position="29"/>
    </location>
</feature>
<keyword evidence="3" id="KW-1185">Reference proteome</keyword>
<evidence type="ECO:0000313" key="2">
    <source>
        <dbReference type="EMBL" id="KAK8888659.1"/>
    </source>
</evidence>
<organism evidence="2 3">
    <name type="scientific">Tritrichomonas musculus</name>
    <dbReference type="NCBI Taxonomy" id="1915356"/>
    <lineage>
        <taxon>Eukaryota</taxon>
        <taxon>Metamonada</taxon>
        <taxon>Parabasalia</taxon>
        <taxon>Tritrichomonadida</taxon>
        <taxon>Tritrichomonadidae</taxon>
        <taxon>Tritrichomonas</taxon>
    </lineage>
</organism>
<protein>
    <recommendedName>
        <fullName evidence="4">TPX2 C-terminal domain-containing protein</fullName>
    </recommendedName>
</protein>
<feature type="region of interest" description="Disordered" evidence="1">
    <location>
        <begin position="57"/>
        <end position="120"/>
    </location>
</feature>
<feature type="region of interest" description="Disordered" evidence="1">
    <location>
        <begin position="172"/>
        <end position="193"/>
    </location>
</feature>
<feature type="compositionally biased region" description="Polar residues" evidence="1">
    <location>
        <begin position="62"/>
        <end position="102"/>
    </location>
</feature>
<comment type="caution">
    <text evidence="2">The sequence shown here is derived from an EMBL/GenBank/DDBJ whole genome shotgun (WGS) entry which is preliminary data.</text>
</comment>
<sequence>MQNQSADEIQENNNSEHNINNDNASEASISFPTHITKRYSPESFSFKSTFSLRSSDPYLKRPSTSITRASNKSKMPNANARLTSSMTFTTKSPTSTKAQSTTQNKQQLFQPQPPPRQISGPVFYYKKINRIEQKERAAHLQEIKRKAFNSNINSPFKQDMLQLRENSVKSSKRSLAQEHQEWVKQRNRENKESRKAIIEDFEKERRHCKKDYLSSTHPIVHILDLDS</sequence>